<keyword evidence="3" id="KW-1185">Reference proteome</keyword>
<gene>
    <name evidence="2" type="ORF">CAEBREN_05594</name>
</gene>
<dbReference type="HOGENOM" id="CLU_064153_0_0_1"/>
<evidence type="ECO:0000256" key="1">
    <source>
        <dbReference type="SAM" id="MobiDB-lite"/>
    </source>
</evidence>
<feature type="region of interest" description="Disordered" evidence="1">
    <location>
        <begin position="107"/>
        <end position="155"/>
    </location>
</feature>
<sequence length="263" mass="28592">MEPRSEDGNGMYLPNLEAVGHMLSRASWSCQQPEGDLPVVEQSGFRFHLVQNPKKEDVLLITGVSEQLAEEKYTLRFLVHTYGHNEKIIIGQGNSLLRVLRNPTVSPVSSGELAAPSPAVSTDPAPPASTTPQPSSSSSSVAPHPLLPRKSSIRSAPYTLPKRKVSFGKNSEQQVFQYMLLNVTTTDPDSFTELDEVMEKIGVAKGTGEDPSGISLHSSLQELIGNKKHLKAAMNRKGVVEHVAELLSNKGTDVLLKLLKQHA</sequence>
<dbReference type="EMBL" id="GL379830">
    <property type="protein sequence ID" value="EGT50845.1"/>
    <property type="molecule type" value="Genomic_DNA"/>
</dbReference>
<accession>G0N2B6</accession>
<protein>
    <submittedName>
        <fullName evidence="2">Uncharacterized protein</fullName>
    </submittedName>
</protein>
<feature type="compositionally biased region" description="Low complexity" evidence="1">
    <location>
        <begin position="114"/>
        <end position="123"/>
    </location>
</feature>
<dbReference type="AlphaFoldDB" id="G0N2B6"/>
<name>G0N2B6_CAEBE</name>
<evidence type="ECO:0000313" key="3">
    <source>
        <dbReference type="Proteomes" id="UP000008068"/>
    </source>
</evidence>
<dbReference type="InParanoid" id="G0N2B6"/>
<proteinExistence type="predicted"/>
<feature type="compositionally biased region" description="Low complexity" evidence="1">
    <location>
        <begin position="130"/>
        <end position="144"/>
    </location>
</feature>
<dbReference type="Proteomes" id="UP000008068">
    <property type="component" value="Unassembled WGS sequence"/>
</dbReference>
<reference evidence="3" key="1">
    <citation type="submission" date="2011-07" db="EMBL/GenBank/DDBJ databases">
        <authorList>
            <consortium name="Caenorhabditis brenneri Sequencing and Analysis Consortium"/>
            <person name="Wilson R.K."/>
        </authorList>
    </citation>
    <scope>NUCLEOTIDE SEQUENCE [LARGE SCALE GENOMIC DNA]</scope>
    <source>
        <strain evidence="3">PB2801</strain>
    </source>
</reference>
<organism evidence="3">
    <name type="scientific">Caenorhabditis brenneri</name>
    <name type="common">Nematode worm</name>
    <dbReference type="NCBI Taxonomy" id="135651"/>
    <lineage>
        <taxon>Eukaryota</taxon>
        <taxon>Metazoa</taxon>
        <taxon>Ecdysozoa</taxon>
        <taxon>Nematoda</taxon>
        <taxon>Chromadorea</taxon>
        <taxon>Rhabditida</taxon>
        <taxon>Rhabditina</taxon>
        <taxon>Rhabditomorpha</taxon>
        <taxon>Rhabditoidea</taxon>
        <taxon>Rhabditidae</taxon>
        <taxon>Peloderinae</taxon>
        <taxon>Caenorhabditis</taxon>
    </lineage>
</organism>
<evidence type="ECO:0000313" key="2">
    <source>
        <dbReference type="EMBL" id="EGT50845.1"/>
    </source>
</evidence>